<dbReference type="Proteomes" id="UP000018001">
    <property type="component" value="Unassembled WGS sequence"/>
</dbReference>
<dbReference type="eggNOG" id="ENOG502S8IX">
    <property type="taxonomic scope" value="Eukaryota"/>
</dbReference>
<gene>
    <name evidence="2" type="ORF">PVAR5_4446</name>
</gene>
<dbReference type="HOGENOM" id="CLU_1421242_0_0_1"/>
<keyword evidence="3" id="KW-1185">Reference proteome</keyword>
<evidence type="ECO:0000256" key="1">
    <source>
        <dbReference type="SAM" id="MobiDB-lite"/>
    </source>
</evidence>
<protein>
    <submittedName>
        <fullName evidence="2">Uncharacterized protein</fullName>
    </submittedName>
</protein>
<feature type="compositionally biased region" description="Polar residues" evidence="1">
    <location>
        <begin position="178"/>
        <end position="191"/>
    </location>
</feature>
<sequence length="191" mass="21980">MFFSADLKFFIEFEMKDREKRRILAEAGYVTKRQVPTAAEYLKHQEENGLVSSNASGGLYKRVFLIKNFTPVLYQIPKVMREWSTPKQWHGNPMASIRRAIAALGSPRFLLVDPTIRRDLERLRDLYFSDWSQIPGNDCLRGLNARDNKRYLEEQGSSNHPAKKVKEQKTEPDVGVANRTSPTDSSQTDTN</sequence>
<organism evidence="2 3">
    <name type="scientific">Byssochlamys spectabilis (strain No. 5 / NBRC 109023)</name>
    <name type="common">Paecilomyces variotii</name>
    <dbReference type="NCBI Taxonomy" id="1356009"/>
    <lineage>
        <taxon>Eukaryota</taxon>
        <taxon>Fungi</taxon>
        <taxon>Dikarya</taxon>
        <taxon>Ascomycota</taxon>
        <taxon>Pezizomycotina</taxon>
        <taxon>Eurotiomycetes</taxon>
        <taxon>Eurotiomycetidae</taxon>
        <taxon>Eurotiales</taxon>
        <taxon>Thermoascaceae</taxon>
        <taxon>Paecilomyces</taxon>
    </lineage>
</organism>
<accession>V5I068</accession>
<dbReference type="InParanoid" id="V5I068"/>
<dbReference type="AlphaFoldDB" id="V5I068"/>
<dbReference type="OrthoDB" id="3800761at2759"/>
<evidence type="ECO:0000313" key="2">
    <source>
        <dbReference type="EMBL" id="GAD95800.1"/>
    </source>
</evidence>
<dbReference type="EMBL" id="BAUL01000138">
    <property type="protein sequence ID" value="GAD95800.1"/>
    <property type="molecule type" value="Genomic_DNA"/>
</dbReference>
<evidence type="ECO:0000313" key="3">
    <source>
        <dbReference type="Proteomes" id="UP000018001"/>
    </source>
</evidence>
<comment type="caution">
    <text evidence="2">The sequence shown here is derived from an EMBL/GenBank/DDBJ whole genome shotgun (WGS) entry which is preliminary data.</text>
</comment>
<feature type="region of interest" description="Disordered" evidence="1">
    <location>
        <begin position="151"/>
        <end position="191"/>
    </location>
</feature>
<name>V5I068_BYSSN</name>
<proteinExistence type="predicted"/>
<reference evidence="3" key="1">
    <citation type="journal article" date="2014" name="Genome Announc.">
        <title>Draft genome sequence of the formaldehyde-resistant fungus Byssochlamys spectabilis No. 5 (anamorph Paecilomyces variotii No. 5) (NBRC109023).</title>
        <authorList>
            <person name="Oka T."/>
            <person name="Ekino K."/>
            <person name="Fukuda K."/>
            <person name="Nomura Y."/>
        </authorList>
    </citation>
    <scope>NUCLEOTIDE SEQUENCE [LARGE SCALE GENOMIC DNA]</scope>
    <source>
        <strain evidence="3">No. 5 / NBRC 109023</strain>
    </source>
</reference>